<dbReference type="Proteomes" id="UP000234530">
    <property type="component" value="Chromosome"/>
</dbReference>
<dbReference type="Pfam" id="PF06945">
    <property type="entry name" value="DUF1289"/>
    <property type="match status" value="1"/>
</dbReference>
<feature type="region of interest" description="Disordered" evidence="1">
    <location>
        <begin position="55"/>
        <end position="76"/>
    </location>
</feature>
<gene>
    <name evidence="2" type="ORF">CX676_18405</name>
</gene>
<dbReference type="PANTHER" id="PTHR35175:SF2">
    <property type="entry name" value="DUF1289 DOMAIN-CONTAINING PROTEIN"/>
    <property type="match status" value="1"/>
</dbReference>
<evidence type="ECO:0000313" key="2">
    <source>
        <dbReference type="EMBL" id="AUH66461.1"/>
    </source>
</evidence>
<keyword evidence="3" id="KW-1185">Reference proteome</keyword>
<organism evidence="2 3">
    <name type="scientific">Paracoccus zhejiangensis</name>
    <dbReference type="NCBI Taxonomy" id="1077935"/>
    <lineage>
        <taxon>Bacteria</taxon>
        <taxon>Pseudomonadati</taxon>
        <taxon>Pseudomonadota</taxon>
        <taxon>Alphaproteobacteria</taxon>
        <taxon>Rhodobacterales</taxon>
        <taxon>Paracoccaceae</taxon>
        <taxon>Paracoccus</taxon>
    </lineage>
</organism>
<dbReference type="OrthoDB" id="9811423at2"/>
<name>A0A2H5F4I7_9RHOB</name>
<dbReference type="InterPro" id="IPR010710">
    <property type="entry name" value="DUF1289"/>
</dbReference>
<dbReference type="EMBL" id="CP025430">
    <property type="protein sequence ID" value="AUH66461.1"/>
    <property type="molecule type" value="Genomic_DNA"/>
</dbReference>
<dbReference type="AlphaFoldDB" id="A0A2H5F4I7"/>
<dbReference type="PANTHER" id="PTHR35175">
    <property type="entry name" value="DUF1289 DOMAIN-CONTAINING PROTEIN"/>
    <property type="match status" value="1"/>
</dbReference>
<proteinExistence type="predicted"/>
<feature type="compositionally biased region" description="Basic residues" evidence="1">
    <location>
        <begin position="61"/>
        <end position="76"/>
    </location>
</feature>
<protein>
    <submittedName>
        <fullName evidence="2">DUF1289 domain-containing protein</fullName>
    </submittedName>
</protein>
<reference evidence="2 3" key="1">
    <citation type="journal article" date="2013" name="Antonie Van Leeuwenhoek">
        <title>Paracoccus zhejiangensis sp. nov., isolated from activated sludge in wastewater-treatment system.</title>
        <authorList>
            <person name="Wu Z.G."/>
            <person name="Zhang D.F."/>
            <person name="Liu Y.L."/>
            <person name="Wang F."/>
            <person name="Jiang X."/>
            <person name="Li C."/>
            <person name="Li S.P."/>
            <person name="Hong Q."/>
            <person name="Li W.J."/>
        </authorList>
    </citation>
    <scope>NUCLEOTIDE SEQUENCE [LARGE SCALE GENOMIC DNA]</scope>
    <source>
        <strain evidence="2 3">J6</strain>
    </source>
</reference>
<evidence type="ECO:0000313" key="3">
    <source>
        <dbReference type="Proteomes" id="UP000234530"/>
    </source>
</evidence>
<sequence>MEPPVWTRMEPQSPCVNICVIHPEEGICVGCYRTLSEIAQWAGMNDDMRRAVLAELPERKPRLKKRRGGRGGRRDD</sequence>
<dbReference type="KEGG" id="pzh:CX676_18405"/>
<accession>A0A2H5F4I7</accession>
<evidence type="ECO:0000256" key="1">
    <source>
        <dbReference type="SAM" id="MobiDB-lite"/>
    </source>
</evidence>